<evidence type="ECO:0000313" key="3">
    <source>
        <dbReference type="Proteomes" id="UP001168877"/>
    </source>
</evidence>
<dbReference type="Proteomes" id="UP001168877">
    <property type="component" value="Unassembled WGS sequence"/>
</dbReference>
<reference evidence="2" key="1">
    <citation type="journal article" date="2022" name="Plant J.">
        <title>Strategies of tolerance reflected in two North American maple genomes.</title>
        <authorList>
            <person name="McEvoy S.L."/>
            <person name="Sezen U.U."/>
            <person name="Trouern-Trend A."/>
            <person name="McMahon S.M."/>
            <person name="Schaberg P.G."/>
            <person name="Yang J."/>
            <person name="Wegrzyn J.L."/>
            <person name="Swenson N.G."/>
        </authorList>
    </citation>
    <scope>NUCLEOTIDE SEQUENCE</scope>
    <source>
        <strain evidence="2">NS2018</strain>
    </source>
</reference>
<accession>A0AA39SJS8</accession>
<proteinExistence type="predicted"/>
<feature type="compositionally biased region" description="Polar residues" evidence="1">
    <location>
        <begin position="47"/>
        <end position="59"/>
    </location>
</feature>
<evidence type="ECO:0000256" key="1">
    <source>
        <dbReference type="SAM" id="MobiDB-lite"/>
    </source>
</evidence>
<protein>
    <submittedName>
        <fullName evidence="2">Uncharacterized protein</fullName>
    </submittedName>
</protein>
<keyword evidence="3" id="KW-1185">Reference proteome</keyword>
<comment type="caution">
    <text evidence="2">The sequence shown here is derived from an EMBL/GenBank/DDBJ whole genome shotgun (WGS) entry which is preliminary data.</text>
</comment>
<organism evidence="2 3">
    <name type="scientific">Acer saccharum</name>
    <name type="common">Sugar maple</name>
    <dbReference type="NCBI Taxonomy" id="4024"/>
    <lineage>
        <taxon>Eukaryota</taxon>
        <taxon>Viridiplantae</taxon>
        <taxon>Streptophyta</taxon>
        <taxon>Embryophyta</taxon>
        <taxon>Tracheophyta</taxon>
        <taxon>Spermatophyta</taxon>
        <taxon>Magnoliopsida</taxon>
        <taxon>eudicotyledons</taxon>
        <taxon>Gunneridae</taxon>
        <taxon>Pentapetalae</taxon>
        <taxon>rosids</taxon>
        <taxon>malvids</taxon>
        <taxon>Sapindales</taxon>
        <taxon>Sapindaceae</taxon>
        <taxon>Hippocastanoideae</taxon>
        <taxon>Acereae</taxon>
        <taxon>Acer</taxon>
    </lineage>
</organism>
<sequence length="69" mass="7136">MLEDDGFDLGLGDGVGGDGAGFDGGGGDGVSDGLFMKIQEMDLDSFNHGNESTTGNTIMAENRDTKYRG</sequence>
<evidence type="ECO:0000313" key="2">
    <source>
        <dbReference type="EMBL" id="KAK0592238.1"/>
    </source>
</evidence>
<dbReference type="AlphaFoldDB" id="A0AA39SJS8"/>
<dbReference type="EMBL" id="JAUESC010000380">
    <property type="protein sequence ID" value="KAK0592238.1"/>
    <property type="molecule type" value="Genomic_DNA"/>
</dbReference>
<gene>
    <name evidence="2" type="ORF">LWI29_015628</name>
</gene>
<name>A0AA39SJS8_ACESA</name>
<feature type="region of interest" description="Disordered" evidence="1">
    <location>
        <begin position="46"/>
        <end position="69"/>
    </location>
</feature>
<reference evidence="2" key="2">
    <citation type="submission" date="2023-06" db="EMBL/GenBank/DDBJ databases">
        <authorList>
            <person name="Swenson N.G."/>
            <person name="Wegrzyn J.L."/>
            <person name="Mcevoy S.L."/>
        </authorList>
    </citation>
    <scope>NUCLEOTIDE SEQUENCE</scope>
    <source>
        <strain evidence="2">NS2018</strain>
        <tissue evidence="2">Leaf</tissue>
    </source>
</reference>